<evidence type="ECO:0008006" key="3">
    <source>
        <dbReference type="Google" id="ProtNLM"/>
    </source>
</evidence>
<comment type="caution">
    <text evidence="1">The sequence shown here is derived from an EMBL/GenBank/DDBJ whole genome shotgun (WGS) entry which is preliminary data.</text>
</comment>
<dbReference type="Proteomes" id="UP001566132">
    <property type="component" value="Unassembled WGS sequence"/>
</dbReference>
<evidence type="ECO:0000313" key="2">
    <source>
        <dbReference type="Proteomes" id="UP001566132"/>
    </source>
</evidence>
<sequence>MGKWSKYKKTHNIHWEKDPVFKADLLRHANTEKHKQRFSSTVNENQLKLTNVASYITAHTSLNSVDYLTNIINGPDHKKSSLAASSSSSCSSELDRITLRRTKCTSIIKEVIAPILLENLIEDLENSAFSLIVDESTDLN</sequence>
<accession>A0ABD1E2M2</accession>
<gene>
    <name evidence="1" type="ORF">ABEB36_014629</name>
</gene>
<organism evidence="1 2">
    <name type="scientific">Hypothenemus hampei</name>
    <name type="common">Coffee berry borer</name>
    <dbReference type="NCBI Taxonomy" id="57062"/>
    <lineage>
        <taxon>Eukaryota</taxon>
        <taxon>Metazoa</taxon>
        <taxon>Ecdysozoa</taxon>
        <taxon>Arthropoda</taxon>
        <taxon>Hexapoda</taxon>
        <taxon>Insecta</taxon>
        <taxon>Pterygota</taxon>
        <taxon>Neoptera</taxon>
        <taxon>Endopterygota</taxon>
        <taxon>Coleoptera</taxon>
        <taxon>Polyphaga</taxon>
        <taxon>Cucujiformia</taxon>
        <taxon>Curculionidae</taxon>
        <taxon>Scolytinae</taxon>
        <taxon>Hypothenemus</taxon>
    </lineage>
</organism>
<dbReference type="EMBL" id="JBDJPC010000013">
    <property type="protein sequence ID" value="KAL1488834.1"/>
    <property type="molecule type" value="Genomic_DNA"/>
</dbReference>
<reference evidence="1 2" key="1">
    <citation type="submission" date="2024-05" db="EMBL/GenBank/DDBJ databases">
        <title>Genetic variation in Jamaican populations of the coffee berry borer (Hypothenemus hampei).</title>
        <authorList>
            <person name="Errbii M."/>
            <person name="Myrie A."/>
        </authorList>
    </citation>
    <scope>NUCLEOTIDE SEQUENCE [LARGE SCALE GENOMIC DNA]</scope>
    <source>
        <strain evidence="1">JA-Hopewell-2020-01-JO</strain>
        <tissue evidence="1">Whole body</tissue>
    </source>
</reference>
<proteinExistence type="predicted"/>
<keyword evidence="2" id="KW-1185">Reference proteome</keyword>
<protein>
    <recommendedName>
        <fullName evidence="3">DUF4371 domain-containing protein</fullName>
    </recommendedName>
</protein>
<dbReference type="AlphaFoldDB" id="A0ABD1E2M2"/>
<name>A0ABD1E2M2_HYPHA</name>
<evidence type="ECO:0000313" key="1">
    <source>
        <dbReference type="EMBL" id="KAL1488834.1"/>
    </source>
</evidence>